<dbReference type="GO" id="GO:0002758">
    <property type="term" value="P:innate immune response-activating signaling pathway"/>
    <property type="evidence" value="ECO:0007669"/>
    <property type="project" value="UniProtKB-ARBA"/>
</dbReference>
<dbReference type="PRINTS" id="PR00364">
    <property type="entry name" value="DISEASERSIST"/>
</dbReference>
<reference evidence="9" key="3">
    <citation type="submission" date="2022-01" db="UniProtKB">
        <authorList>
            <consortium name="EnsemblPlants"/>
        </authorList>
    </citation>
    <scope>IDENTIFICATION</scope>
    <source>
        <strain evidence="9">subsp. vulgare</strain>
    </source>
</reference>
<dbReference type="RefSeq" id="XP_044946021.1">
    <property type="nucleotide sequence ID" value="XM_045090086.1"/>
</dbReference>
<dbReference type="Proteomes" id="UP000011116">
    <property type="component" value="Chromosome 5H"/>
</dbReference>
<reference evidence="9" key="2">
    <citation type="submission" date="2020-10" db="EMBL/GenBank/DDBJ databases">
        <authorList>
            <person name="Scholz U."/>
            <person name="Mascher M."/>
            <person name="Fiebig A."/>
        </authorList>
    </citation>
    <scope>NUCLEOTIDE SEQUENCE [LARGE SCALE GENOMIC DNA]</scope>
    <source>
        <strain evidence="9">cv. Morex</strain>
    </source>
</reference>
<dbReference type="InterPro" id="IPR036388">
    <property type="entry name" value="WH-like_DNA-bd_sf"/>
</dbReference>
<dbReference type="GO" id="GO:0043531">
    <property type="term" value="F:ADP binding"/>
    <property type="evidence" value="ECO:0007669"/>
    <property type="project" value="InterPro"/>
</dbReference>
<evidence type="ECO:0000313" key="10">
    <source>
        <dbReference type="Proteomes" id="UP000011116"/>
    </source>
</evidence>
<name>A0A8I6Y4Y8_HORVV</name>
<evidence type="ECO:0000256" key="3">
    <source>
        <dbReference type="ARBA" id="ARBA00022737"/>
    </source>
</evidence>
<evidence type="ECO:0000256" key="5">
    <source>
        <dbReference type="ARBA" id="ARBA00022821"/>
    </source>
</evidence>
<keyword evidence="2" id="KW-0479">Metal-binding</keyword>
<dbReference type="Gene3D" id="3.40.50.300">
    <property type="entry name" value="P-loop containing nucleotide triphosphate hydrolases"/>
    <property type="match status" value="1"/>
</dbReference>
<keyword evidence="4 7" id="KW-0863">Zinc-finger</keyword>
<keyword evidence="10" id="KW-1185">Reference proteome</keyword>
<gene>
    <name evidence="9" type="primary">LOC123395149</name>
</gene>
<dbReference type="SUPFAM" id="SSF52540">
    <property type="entry name" value="P-loop containing nucleoside triphosphate hydrolases"/>
    <property type="match status" value="1"/>
</dbReference>
<dbReference type="Gene3D" id="1.10.10.10">
    <property type="entry name" value="Winged helix-like DNA-binding domain superfamily/Winged helix DNA-binding domain"/>
    <property type="match status" value="1"/>
</dbReference>
<dbReference type="Pfam" id="PF00931">
    <property type="entry name" value="NB-ARC"/>
    <property type="match status" value="1"/>
</dbReference>
<evidence type="ECO:0000256" key="4">
    <source>
        <dbReference type="ARBA" id="ARBA00022771"/>
    </source>
</evidence>
<evidence type="ECO:0000259" key="8">
    <source>
        <dbReference type="PROSITE" id="PS50808"/>
    </source>
</evidence>
<dbReference type="Pfam" id="PF23559">
    <property type="entry name" value="WHD_DRP"/>
    <property type="match status" value="1"/>
</dbReference>
<proteinExistence type="predicted"/>
<dbReference type="InterPro" id="IPR002182">
    <property type="entry name" value="NB-ARC"/>
</dbReference>
<dbReference type="Gramene" id="HORVU.MOREX.r2.5HG0445100.1">
    <property type="protein sequence ID" value="HORVU.MOREX.r2.5HG0445100.1"/>
    <property type="gene ID" value="HORVU.MOREX.r2.5HG0445100"/>
</dbReference>
<protein>
    <recommendedName>
        <fullName evidence="8">BED-type domain-containing protein</fullName>
    </recommendedName>
</protein>
<reference evidence="10" key="1">
    <citation type="journal article" date="2012" name="Nature">
        <title>A physical, genetic and functional sequence assembly of the barley genome.</title>
        <authorList>
            <consortium name="The International Barley Genome Sequencing Consortium"/>
            <person name="Mayer K.F."/>
            <person name="Waugh R."/>
            <person name="Brown J.W."/>
            <person name="Schulman A."/>
            <person name="Langridge P."/>
            <person name="Platzer M."/>
            <person name="Fincher G.B."/>
            <person name="Muehlbauer G.J."/>
            <person name="Sato K."/>
            <person name="Close T.J."/>
            <person name="Wise R.P."/>
            <person name="Stein N."/>
        </authorList>
    </citation>
    <scope>NUCLEOTIDE SEQUENCE [LARGE SCALE GENOMIC DNA]</scope>
    <source>
        <strain evidence="10">cv. Morex</strain>
    </source>
</reference>
<sequence>MDGAIGWLARNIQGALATAELQAWIRRAGLAHAIQMLETEVEVADMGYAAVRERLPGDRPLLARSLARLHDLLYQADDLVDELDYYRLLHTAARSSSVVGCNDASIQSTATLADLFIYSPSTDSSDNAVGEQQDRFGEEYRGDMNMMDSQVASKRQSFSMWEHHELLDQDGHDCRVKCYCCGSELMVRHGLGTSHLKTACCESRNEATEFSNDTHTARREQEDMFGAVFGNKKSRGDIDAQSRQGGKTRSPVWDHFVISEADENSRPVKAKCVHCGSQLNCGPKHGTSGLKRHIDSAACTKKKQAADKPLNTSSSADGIENIETVVIPGSHSRKRSRMDAESTCGTKPKTHLWDKAESLHRIQEITRLLQDISGVLSKVLKLYGPDFAASSNHYPSTISDQHVRTSSVVARKVYGRVTEKDYIIKFMTEDRPDGSYVLPIVGSAGVGKTALAQLVYNDPIVAEHFDQRIWVSVSNNFDELRLSREILDFVSQKQTHEGLCSFAKLQEVLKMHITSKRVLLIFDDVWDESNFRRWSQLLAPLQCGTKGTVILLTTQKISVAQTVGTVKPIKLRSLAYDDFWLLFKSCAFGDEKYERDQNLSIIGLQIVEKLKGNPLAAATVGELLRRSLTIDHWNNILKNEDWKSLQLSGGIMSALKLSYDQLPYNLRQCFSFCALFPEKYQFLDEELVQMWISHGFVHCDDSSKRLEEKGLDYLADLVNLGFFQQVEREETDPENQTGYIMHDLMRDLARVVSRAEFATIDGTQYCEMLPTMRHVSIVSDSGYNTAQHGDKPCNKNFEKKMLARCTSLRKLRTLVFIGQYDMFFFKSFQDIFQEAHNLRLLQISAASADLNPLLCSLVNLKHLRYLNIEAANGLGVLPQILIKFCHLEVLHVSSYTNPTIPVRIDHIVRLRHLVTEERAYSSIANIGNLASLQELPGFVVQNSSGFEITQLQSMKELVRLGVSQLENVKTREEAYGAGLREKQHLKELHLSWEVPSSDVEYGRDMSSSVTDWLSVEVIEGLEPHNNLKHLRISGYNGHLSPIWLASVTSLQTLHIEGCGKLEILPSFEQLPFLRKLKLMELPRITEISIPSLEELVLIETPKLERFSCISTRDLSSNLRVLKIKRCPAVKVFPLFESSLKFKIEHKSWLPSLRELIIHGCPNLLVPHPIPPSPTISKLSVVDVPTLPRIEGSSGETLTVGSRSEGYDNFDPSSDIMTILDCKILAFHNLRGLRYLRIDGCQNLVSISFTGLGELISLRSLEICSCRKLFSSNVIPEHTHADVTAASCKPLPSLVTLRIKCCGIAGKWLSSMLGYVPALVELFLEDCPGVTQLEIEEEEHIQDYGTSVPVDSSSGGPGDTLLTSAAQDELLCLPLNLMSSLKKISIRECPHLVFRRNNKDLSRFTCLEKLTIWGCPGLLSSLVDKDGNDDQRNGRWLLPKSLEELEIRGDSPEMLQPCFPGNVTNLKKLEVWFSPSLRSLQLHTCTALEELIIGNCGSLAAPESLQFLGSLKYLKVFRSPGVLPCLENLSKQGYALFPGLKKLVTDGPSVFTMSVCKQLNSLQHLELENWEFVTRLTEEQERGLQLLTSLEELEFRGCSSDLKYLPVGLHGLPSLKKLKINGCLGISRLPEQGLPFSLQELDISNCSKVFNDHCKSLAATGKLKVKIVGNTQTS</sequence>
<keyword evidence="6" id="KW-0862">Zinc</keyword>
<dbReference type="SUPFAM" id="SSF52058">
    <property type="entry name" value="L domain-like"/>
    <property type="match status" value="3"/>
</dbReference>
<dbReference type="PANTHER" id="PTHR36766:SF73">
    <property type="entry name" value="NB-ARC DOMAIN-CONTAINING PROTEIN"/>
    <property type="match status" value="1"/>
</dbReference>
<keyword evidence="1" id="KW-0433">Leucine-rich repeat</keyword>
<dbReference type="Pfam" id="PF25019">
    <property type="entry name" value="LRR_R13L1-DRL21"/>
    <property type="match status" value="1"/>
</dbReference>
<dbReference type="InterPro" id="IPR027417">
    <property type="entry name" value="P-loop_NTPase"/>
</dbReference>
<organism evidence="9 10">
    <name type="scientific">Hordeum vulgare subsp. vulgare</name>
    <name type="common">Domesticated barley</name>
    <dbReference type="NCBI Taxonomy" id="112509"/>
    <lineage>
        <taxon>Eukaryota</taxon>
        <taxon>Viridiplantae</taxon>
        <taxon>Streptophyta</taxon>
        <taxon>Embryophyta</taxon>
        <taxon>Tracheophyta</taxon>
        <taxon>Spermatophyta</taxon>
        <taxon>Magnoliopsida</taxon>
        <taxon>Liliopsida</taxon>
        <taxon>Poales</taxon>
        <taxon>Poaceae</taxon>
        <taxon>BOP clade</taxon>
        <taxon>Pooideae</taxon>
        <taxon>Triticodae</taxon>
        <taxon>Triticeae</taxon>
        <taxon>Hordeinae</taxon>
        <taxon>Hordeum</taxon>
    </lineage>
</organism>
<dbReference type="InterPro" id="IPR003656">
    <property type="entry name" value="Znf_BED"/>
</dbReference>
<evidence type="ECO:0000256" key="1">
    <source>
        <dbReference type="ARBA" id="ARBA00022614"/>
    </source>
</evidence>
<feature type="domain" description="BED-type" evidence="8">
    <location>
        <begin position="247"/>
        <end position="306"/>
    </location>
</feature>
<dbReference type="Pfam" id="PF02892">
    <property type="entry name" value="zf-BED"/>
    <property type="match status" value="1"/>
</dbReference>
<dbReference type="InterPro" id="IPR056789">
    <property type="entry name" value="LRR_R13L1-DRL21"/>
</dbReference>
<dbReference type="PROSITE" id="PS50808">
    <property type="entry name" value="ZF_BED"/>
    <property type="match status" value="1"/>
</dbReference>
<dbReference type="InterPro" id="IPR032675">
    <property type="entry name" value="LRR_dom_sf"/>
</dbReference>
<dbReference type="OrthoDB" id="689569at2759"/>
<dbReference type="GeneID" id="123395149"/>
<dbReference type="GO" id="GO:0008270">
    <property type="term" value="F:zinc ion binding"/>
    <property type="evidence" value="ECO:0007669"/>
    <property type="project" value="UniProtKB-KW"/>
</dbReference>
<accession>A0A8I6Y4Y8</accession>
<dbReference type="GO" id="GO:0003677">
    <property type="term" value="F:DNA binding"/>
    <property type="evidence" value="ECO:0007669"/>
    <property type="project" value="InterPro"/>
</dbReference>
<dbReference type="SMR" id="A0A8I6Y4Y8"/>
<keyword evidence="3" id="KW-0677">Repeat</keyword>
<evidence type="ECO:0000256" key="6">
    <source>
        <dbReference type="ARBA" id="ARBA00022833"/>
    </source>
</evidence>
<dbReference type="EnsemblPlants" id="HORVU.MOREX.r3.5HG0534980.1">
    <property type="protein sequence ID" value="HORVU.MOREX.r3.5HG0534980.1"/>
    <property type="gene ID" value="HORVU.MOREX.r3.5HG0534980"/>
</dbReference>
<dbReference type="InterPro" id="IPR036236">
    <property type="entry name" value="Znf_C2H2_sf"/>
</dbReference>
<dbReference type="GO" id="GO:0042742">
    <property type="term" value="P:defense response to bacterium"/>
    <property type="evidence" value="ECO:0007669"/>
    <property type="project" value="UniProtKB-ARBA"/>
</dbReference>
<dbReference type="PANTHER" id="PTHR36766">
    <property type="entry name" value="PLANT BROAD-SPECTRUM MILDEW RESISTANCE PROTEIN RPW8"/>
    <property type="match status" value="1"/>
</dbReference>
<evidence type="ECO:0000313" key="9">
    <source>
        <dbReference type="EnsemblPlants" id="HORVU.MOREX.r3.5HG0534980.1"/>
    </source>
</evidence>
<evidence type="ECO:0000256" key="2">
    <source>
        <dbReference type="ARBA" id="ARBA00022723"/>
    </source>
</evidence>
<dbReference type="KEGG" id="hvg:123395149"/>
<dbReference type="FunFam" id="1.10.10.10:FF:000322">
    <property type="entry name" value="Probable disease resistance protein At1g63360"/>
    <property type="match status" value="1"/>
</dbReference>
<dbReference type="SUPFAM" id="SSF57667">
    <property type="entry name" value="beta-beta-alpha zinc fingers"/>
    <property type="match status" value="1"/>
</dbReference>
<evidence type="ECO:0000256" key="7">
    <source>
        <dbReference type="PROSITE-ProRule" id="PRU00027"/>
    </source>
</evidence>
<keyword evidence="5" id="KW-0611">Plant defense</keyword>
<dbReference type="Gramene" id="HORVU.MOREX.r3.5HG0534980.1">
    <property type="protein sequence ID" value="HORVU.MOREX.r3.5HG0534980.1"/>
    <property type="gene ID" value="HORVU.MOREX.r3.5HG0534980"/>
</dbReference>
<dbReference type="Gene3D" id="3.80.10.10">
    <property type="entry name" value="Ribonuclease Inhibitor"/>
    <property type="match status" value="3"/>
</dbReference>
<dbReference type="InterPro" id="IPR058922">
    <property type="entry name" value="WHD_DRP"/>
</dbReference>
<dbReference type="SMART" id="SM00614">
    <property type="entry name" value="ZnF_BED"/>
    <property type="match status" value="2"/>
</dbReference>
<dbReference type="GO" id="GO:0009626">
    <property type="term" value="P:plant-type hypersensitive response"/>
    <property type="evidence" value="ECO:0007669"/>
    <property type="project" value="UniProtKB-ARBA"/>
</dbReference>